<dbReference type="InterPro" id="IPR004370">
    <property type="entry name" value="4-OT-like_dom"/>
</dbReference>
<keyword evidence="2" id="KW-0413">Isomerase</keyword>
<comment type="similarity">
    <text evidence="1">Belongs to the 4-oxalocrotonate tautomerase family.</text>
</comment>
<evidence type="ECO:0000259" key="3">
    <source>
        <dbReference type="Pfam" id="PF01361"/>
    </source>
</evidence>
<name>A0A1N6JHI2_9BURK</name>
<dbReference type="EMBL" id="FSRM01000002">
    <property type="protein sequence ID" value="SIO43659.1"/>
    <property type="molecule type" value="Genomic_DNA"/>
</dbReference>
<dbReference type="PANTHER" id="PTHR35530:SF1">
    <property type="entry name" value="2-HYDROXYMUCONATE TAUTOMERASE"/>
    <property type="match status" value="1"/>
</dbReference>
<dbReference type="Proteomes" id="UP000184693">
    <property type="component" value="Unassembled WGS sequence"/>
</dbReference>
<gene>
    <name evidence="4" type="ORF">SAMN05444168_4426</name>
</gene>
<feature type="domain" description="4-oxalocrotonate tautomerase-like" evidence="3">
    <location>
        <begin position="81"/>
        <end position="129"/>
    </location>
</feature>
<dbReference type="SUPFAM" id="SSF55331">
    <property type="entry name" value="Tautomerase/MIF"/>
    <property type="match status" value="1"/>
</dbReference>
<dbReference type="Pfam" id="PF01361">
    <property type="entry name" value="Tautomerase"/>
    <property type="match status" value="2"/>
</dbReference>
<reference evidence="4 5" key="1">
    <citation type="submission" date="2016-11" db="EMBL/GenBank/DDBJ databases">
        <authorList>
            <person name="Jaros S."/>
            <person name="Januszkiewicz K."/>
            <person name="Wedrychowicz H."/>
        </authorList>
    </citation>
    <scope>NUCLEOTIDE SEQUENCE [LARGE SCALE GENOMIC DNA]</scope>
    <source>
        <strain evidence="4 5">GAS86</strain>
    </source>
</reference>
<evidence type="ECO:0000256" key="2">
    <source>
        <dbReference type="ARBA" id="ARBA00023235"/>
    </source>
</evidence>
<dbReference type="InterPro" id="IPR014347">
    <property type="entry name" value="Tautomerase/MIF_sf"/>
</dbReference>
<evidence type="ECO:0000313" key="5">
    <source>
        <dbReference type="Proteomes" id="UP000184693"/>
    </source>
</evidence>
<organism evidence="4 5">
    <name type="scientific">Paraburkholderia phenazinium</name>
    <dbReference type="NCBI Taxonomy" id="60549"/>
    <lineage>
        <taxon>Bacteria</taxon>
        <taxon>Pseudomonadati</taxon>
        <taxon>Pseudomonadota</taxon>
        <taxon>Betaproteobacteria</taxon>
        <taxon>Burkholderiales</taxon>
        <taxon>Burkholderiaceae</taxon>
        <taxon>Paraburkholderia</taxon>
    </lineage>
</organism>
<dbReference type="GO" id="GO:0016853">
    <property type="term" value="F:isomerase activity"/>
    <property type="evidence" value="ECO:0007669"/>
    <property type="project" value="UniProtKB-KW"/>
</dbReference>
<feature type="domain" description="4-oxalocrotonate tautomerase-like" evidence="3">
    <location>
        <begin position="10"/>
        <end position="65"/>
    </location>
</feature>
<evidence type="ECO:0000313" key="4">
    <source>
        <dbReference type="EMBL" id="SIO43659.1"/>
    </source>
</evidence>
<protein>
    <submittedName>
        <fullName evidence="4">4-oxalocrotonate tautomerase family enzyme</fullName>
    </submittedName>
</protein>
<dbReference type="Gene3D" id="3.30.429.10">
    <property type="entry name" value="Macrophage Migration Inhibitory Factor"/>
    <property type="match status" value="2"/>
</dbReference>
<sequence length="136" mass="13628">MHTTGISLMPTLEVYLAAGHSDASKAALIHGMTQATVRAIGAPAESVRVLLSELPAAHFGIGGKSAANGAAPSLPVIVAILIAGRSDAQKQALISALSATGAAILDAPIEATRVIIKDIPNTDFGIGGQTARALGR</sequence>
<accession>A0A1N6JHI2</accession>
<evidence type="ECO:0000256" key="1">
    <source>
        <dbReference type="ARBA" id="ARBA00006723"/>
    </source>
</evidence>
<dbReference type="PANTHER" id="PTHR35530">
    <property type="entry name" value="TAUTOMERASE-RELATED"/>
    <property type="match status" value="1"/>
</dbReference>
<proteinExistence type="inferred from homology"/>
<dbReference type="AlphaFoldDB" id="A0A1N6JHI2"/>